<dbReference type="Proteomes" id="UP000694844">
    <property type="component" value="Chromosome 5"/>
</dbReference>
<proteinExistence type="predicted"/>
<dbReference type="AlphaFoldDB" id="A0A8B8E9V6"/>
<dbReference type="SUPFAM" id="SSF101898">
    <property type="entry name" value="NHL repeat"/>
    <property type="match status" value="1"/>
</dbReference>
<name>A0A8B8E9V6_CRAVI</name>
<organism evidence="2 3">
    <name type="scientific">Crassostrea virginica</name>
    <name type="common">Eastern oyster</name>
    <dbReference type="NCBI Taxonomy" id="6565"/>
    <lineage>
        <taxon>Eukaryota</taxon>
        <taxon>Metazoa</taxon>
        <taxon>Spiralia</taxon>
        <taxon>Lophotrochozoa</taxon>
        <taxon>Mollusca</taxon>
        <taxon>Bivalvia</taxon>
        <taxon>Autobranchia</taxon>
        <taxon>Pteriomorphia</taxon>
        <taxon>Ostreida</taxon>
        <taxon>Ostreoidea</taxon>
        <taxon>Ostreidae</taxon>
        <taxon>Crassostrea</taxon>
    </lineage>
</organism>
<dbReference type="KEGG" id="cvn:111132735"/>
<protein>
    <submittedName>
        <fullName evidence="3">Uncharacterized protein LOC111132735</fullName>
    </submittedName>
</protein>
<evidence type="ECO:0000313" key="2">
    <source>
        <dbReference type="Proteomes" id="UP000694844"/>
    </source>
</evidence>
<reference evidence="3" key="1">
    <citation type="submission" date="2025-08" db="UniProtKB">
        <authorList>
            <consortium name="RefSeq"/>
        </authorList>
    </citation>
    <scope>IDENTIFICATION</scope>
    <source>
        <tissue evidence="3">Whole sample</tissue>
    </source>
</reference>
<gene>
    <name evidence="3" type="primary">LOC111132735</name>
</gene>
<keyword evidence="2" id="KW-1185">Reference proteome</keyword>
<accession>A0A8B8E9V6</accession>
<feature type="region of interest" description="Disordered" evidence="1">
    <location>
        <begin position="125"/>
        <end position="144"/>
    </location>
</feature>
<evidence type="ECO:0000313" key="3">
    <source>
        <dbReference type="RefSeq" id="XP_022336266.1"/>
    </source>
</evidence>
<dbReference type="RefSeq" id="XP_022336266.1">
    <property type="nucleotide sequence ID" value="XM_022480558.1"/>
</dbReference>
<sequence length="144" mass="15758">MQKLHNLKGKLLKSVQPKSGNVPADVASTQSGDLVYSDYHDRSINLVSGTQIHTLIKLRGWKPLGLCIAYFGSLLVIKASDDGKQTKVVCHSHSMEQHSIQWDDQADAVVVVSAAGILRFMYTGPPSTHRESSRPYGITTDPDV</sequence>
<dbReference type="GeneID" id="111132735"/>
<evidence type="ECO:0000256" key="1">
    <source>
        <dbReference type="SAM" id="MobiDB-lite"/>
    </source>
</evidence>